<dbReference type="Proteomes" id="UP000293398">
    <property type="component" value="Unassembled WGS sequence"/>
</dbReference>
<evidence type="ECO:0000313" key="1">
    <source>
        <dbReference type="EMBL" id="RZT94552.1"/>
    </source>
</evidence>
<comment type="caution">
    <text evidence="1">The sequence shown here is derived from an EMBL/GenBank/DDBJ whole genome shotgun (WGS) entry which is preliminary data.</text>
</comment>
<accession>A0A4Q7VFK4</accession>
<keyword evidence="2" id="KW-1185">Reference proteome</keyword>
<organism evidence="1 2">
    <name type="scientific">Advenella incenata</name>
    <dbReference type="NCBI Taxonomy" id="267800"/>
    <lineage>
        <taxon>Bacteria</taxon>
        <taxon>Pseudomonadati</taxon>
        <taxon>Pseudomonadota</taxon>
        <taxon>Betaproteobacteria</taxon>
        <taxon>Burkholderiales</taxon>
        <taxon>Alcaligenaceae</taxon>
    </lineage>
</organism>
<sequence length="155" mass="16906">MKVSQRLISTGIIFLLFAVLLGTALLAGKKSEAALVSENGQLSCSKEQFDDYTKNMLLAGEMTLSQQPDSGTLAQQQKLIDAFAAMSLPKDKTVIAAGHTESGKVYTTTCESEKCTLNEMAQPEQACLKAHWNDCPYVGMQFREKKYCFLAPAGQ</sequence>
<reference evidence="1 2" key="1">
    <citation type="submission" date="2019-02" db="EMBL/GenBank/DDBJ databases">
        <title>Genomic Encyclopedia of Type Strains, Phase IV (KMG-IV): sequencing the most valuable type-strain genomes for metagenomic binning, comparative biology and taxonomic classification.</title>
        <authorList>
            <person name="Goeker M."/>
        </authorList>
    </citation>
    <scope>NUCLEOTIDE SEQUENCE [LARGE SCALE GENOMIC DNA]</scope>
    <source>
        <strain evidence="1 2">DSM 23814</strain>
    </source>
</reference>
<evidence type="ECO:0000313" key="2">
    <source>
        <dbReference type="Proteomes" id="UP000293398"/>
    </source>
</evidence>
<name>A0A4Q7VFK4_9BURK</name>
<protein>
    <submittedName>
        <fullName evidence="1">Uncharacterized protein</fullName>
    </submittedName>
</protein>
<dbReference type="RefSeq" id="WP_128392798.1">
    <property type="nucleotide sequence ID" value="NZ_SHKO01000002.1"/>
</dbReference>
<dbReference type="EMBL" id="SHKO01000002">
    <property type="protein sequence ID" value="RZT94552.1"/>
    <property type="molecule type" value="Genomic_DNA"/>
</dbReference>
<proteinExistence type="predicted"/>
<dbReference type="OrthoDB" id="8633761at2"/>
<gene>
    <name evidence="1" type="ORF">EV681_2973</name>
</gene>
<dbReference type="AlphaFoldDB" id="A0A4Q7VFK4"/>